<evidence type="ECO:0000313" key="2">
    <source>
        <dbReference type="Proteomes" id="UP000202749"/>
    </source>
</evidence>
<reference evidence="1 2" key="1">
    <citation type="submission" date="2015-03" db="EMBL/GenBank/DDBJ databases">
        <authorList>
            <person name="Melo L.D.R."/>
            <person name="Veiga P."/>
            <person name="Cerca N."/>
            <person name="Kropinski A.M."/>
            <person name="Azeredo J."/>
            <person name="Almeida C."/>
            <person name="Sillankorva S."/>
        </authorList>
    </citation>
    <scope>NUCLEOTIDE SEQUENCE [LARGE SCALE GENOMIC DNA]</scope>
</reference>
<keyword evidence="2" id="KW-1185">Reference proteome</keyword>
<protein>
    <submittedName>
        <fullName evidence="1">Uncharacterized protein</fullName>
    </submittedName>
</protein>
<proteinExistence type="predicted"/>
<dbReference type="Proteomes" id="UP000202749">
    <property type="component" value="Segment"/>
</dbReference>
<gene>
    <name evidence="1" type="ORF">Pm5461_194</name>
</gene>
<evidence type="ECO:0000313" key="1">
    <source>
        <dbReference type="EMBL" id="AKA62060.1"/>
    </source>
</evidence>
<dbReference type="EMBL" id="KP890823">
    <property type="protein sequence ID" value="AKA62060.1"/>
    <property type="molecule type" value="Genomic_DNA"/>
</dbReference>
<dbReference type="GeneID" id="26622742"/>
<dbReference type="KEGG" id="vg:26622742"/>
<accession>A0A0G2SSX9</accession>
<organism evidence="1 2">
    <name type="scientific">Proteus phage vB_PmiM_Pm5461</name>
    <dbReference type="NCBI Taxonomy" id="1636250"/>
    <lineage>
        <taxon>Viruses</taxon>
        <taxon>Duplodnaviria</taxon>
        <taxon>Heunggongvirae</taxon>
        <taxon>Uroviricota</taxon>
        <taxon>Caudoviricetes</taxon>
        <taxon>Pantevenvirales</taxon>
        <taxon>Straboviridae</taxon>
        <taxon>Bragavirus</taxon>
        <taxon>Bragavirus pm5461</taxon>
    </lineage>
</organism>
<sequence>MFELNKWYKFVGSRSEFFDESMYNEKIYNIIEGHVFKVLEFLPDTKNVSKILVNGRELIASDISSGLDIVFSKNEAWFFEEVKKTSDDKDEDDCVVLVQILDGVKSFPLITAKHKVDECVEDFLSNNPKGKVEIYVLSKVASMGVVYN</sequence>
<name>A0A0G2SSX9_9CAUD</name>
<dbReference type="RefSeq" id="YP_009195616.1">
    <property type="nucleotide sequence ID" value="NC_028762.1"/>
</dbReference>